<name>A0ACC0CEQ5_CATRO</name>
<keyword evidence="2" id="KW-1185">Reference proteome</keyword>
<gene>
    <name evidence="1" type="ORF">M9H77_04550</name>
</gene>
<sequence length="833" mass="94762">MQKPKPPPQSSSSDEEEEVARNDNDAAADKWEQLLRNMLPAGAPLPDEDQLDYSIAVEYQGPPPQFSKIHSSNLSSFPKTSKFSSSFKNHRNPSSFCHRGDLISKACRNCSIDATGNSDLEIETSFSASSSTFSHLREISVDEVEFEGDDTESRVVKTKSKVCNRCKKGISLVFVRKRGMRCLVCDALYCLNCVLRAMGSMPEGRKCVGCIGKPIDEAKRDRLGKYSRLLARVCSPLEVRQIMKAEKECLANQIRPEQVVVNGRPLRAAELADILKCSIPHQNLRPGRYWYDKDSGLWGKEAEKPERIISAKLNVGAKLPVYASDGNTQVYINGREITKVELKVLRLLKVQCLPDTHFWLYEDGSYEEEGQNNIKGNIWAKAFNRLICSLFSLPVPPGNPHATKEDSTTFSARTVPEYLGHGEVQKLLLLGSEASGTSTIFKQVKFTYGNKFTAEELESIKLRIQSNIYRYLSVLLEGRECFEDEGSQEGKIHDMAAEKSEQNQSITAGDTLRDGCQVCIYAVNERFKRFSDWLLNIMDSGDMDAIFPAATREYAPLVNDIWKDPAIQETYKRRDELCLPDVAKYFLDRAIEISSNDYKPTEEDILYAEGVIPINGLASLEFTSDDDHRSISETYMENYELQSPLTKYQLVRMGCKAMDGRCKWLEMFEGFRAVVYCVALTDYDQVCAKDTTSYPGNKMLASRDLFESLVRHTCFKETPFVLLLNKFDAFEDKIKRVPLTVCEWFDDFSPLESQSLAQQAYFYIAVKFKVLYTSMTGRKLFVWQTRAYNRCSVDEAFKYIKEVIRWNEEKKDTSVYGMTIFGNDDTFYSTDEM</sequence>
<dbReference type="EMBL" id="CM044701">
    <property type="protein sequence ID" value="KAI5683322.1"/>
    <property type="molecule type" value="Genomic_DNA"/>
</dbReference>
<reference evidence="2" key="1">
    <citation type="journal article" date="2023" name="Nat. Plants">
        <title>Single-cell RNA sequencing provides a high-resolution roadmap for understanding the multicellular compartmentation of specialized metabolism.</title>
        <authorList>
            <person name="Sun S."/>
            <person name="Shen X."/>
            <person name="Li Y."/>
            <person name="Li Y."/>
            <person name="Wang S."/>
            <person name="Li R."/>
            <person name="Zhang H."/>
            <person name="Shen G."/>
            <person name="Guo B."/>
            <person name="Wei J."/>
            <person name="Xu J."/>
            <person name="St-Pierre B."/>
            <person name="Chen S."/>
            <person name="Sun C."/>
        </authorList>
    </citation>
    <scope>NUCLEOTIDE SEQUENCE [LARGE SCALE GENOMIC DNA]</scope>
</reference>
<comment type="caution">
    <text evidence="1">The sequence shown here is derived from an EMBL/GenBank/DDBJ whole genome shotgun (WGS) entry which is preliminary data.</text>
</comment>
<evidence type="ECO:0000313" key="2">
    <source>
        <dbReference type="Proteomes" id="UP001060085"/>
    </source>
</evidence>
<evidence type="ECO:0000313" key="1">
    <source>
        <dbReference type="EMBL" id="KAI5683322.1"/>
    </source>
</evidence>
<organism evidence="1 2">
    <name type="scientific">Catharanthus roseus</name>
    <name type="common">Madagascar periwinkle</name>
    <name type="synonym">Vinca rosea</name>
    <dbReference type="NCBI Taxonomy" id="4058"/>
    <lineage>
        <taxon>Eukaryota</taxon>
        <taxon>Viridiplantae</taxon>
        <taxon>Streptophyta</taxon>
        <taxon>Embryophyta</taxon>
        <taxon>Tracheophyta</taxon>
        <taxon>Spermatophyta</taxon>
        <taxon>Magnoliopsida</taxon>
        <taxon>eudicotyledons</taxon>
        <taxon>Gunneridae</taxon>
        <taxon>Pentapetalae</taxon>
        <taxon>asterids</taxon>
        <taxon>lamiids</taxon>
        <taxon>Gentianales</taxon>
        <taxon>Apocynaceae</taxon>
        <taxon>Rauvolfioideae</taxon>
        <taxon>Vinceae</taxon>
        <taxon>Catharanthinae</taxon>
        <taxon>Catharanthus</taxon>
    </lineage>
</organism>
<proteinExistence type="predicted"/>
<dbReference type="Proteomes" id="UP001060085">
    <property type="component" value="Linkage Group LG01"/>
</dbReference>
<protein>
    <submittedName>
        <fullName evidence="1">Uncharacterized protein</fullName>
    </submittedName>
</protein>
<accession>A0ACC0CEQ5</accession>